<dbReference type="PANTHER" id="PTHR23505">
    <property type="entry name" value="SPINSTER"/>
    <property type="match status" value="1"/>
</dbReference>
<keyword evidence="3 7" id="KW-0812">Transmembrane</keyword>
<feature type="transmembrane region" description="Helical" evidence="7">
    <location>
        <begin position="422"/>
        <end position="447"/>
    </location>
</feature>
<protein>
    <submittedName>
        <fullName evidence="9">SPNS3 protein</fullName>
    </submittedName>
</protein>
<dbReference type="PANTHER" id="PTHR23505:SF3">
    <property type="entry name" value="PROTEIN SPINSTER HOMOLOG 3"/>
    <property type="match status" value="1"/>
</dbReference>
<comment type="subcellular location">
    <subcellularLocation>
        <location evidence="1">Membrane</location>
        <topology evidence="1">Multi-pass membrane protein</topology>
    </subcellularLocation>
</comment>
<keyword evidence="4 7" id="KW-1133">Transmembrane helix</keyword>
<accession>A0A7K8QP24</accession>
<feature type="transmembrane region" description="Helical" evidence="7">
    <location>
        <begin position="270"/>
        <end position="291"/>
    </location>
</feature>
<dbReference type="GO" id="GO:0016020">
    <property type="term" value="C:membrane"/>
    <property type="evidence" value="ECO:0007669"/>
    <property type="project" value="UniProtKB-SubCell"/>
</dbReference>
<gene>
    <name evidence="9" type="primary">Spns3</name>
    <name evidence="9" type="ORF">SMICAP_R11194</name>
</gene>
<evidence type="ECO:0000256" key="3">
    <source>
        <dbReference type="ARBA" id="ARBA00022692"/>
    </source>
</evidence>
<dbReference type="InterPro" id="IPR020846">
    <property type="entry name" value="MFS_dom"/>
</dbReference>
<name>A0A7K8QP24_9PASS</name>
<dbReference type="GO" id="GO:0022857">
    <property type="term" value="F:transmembrane transporter activity"/>
    <property type="evidence" value="ECO:0007669"/>
    <property type="project" value="InterPro"/>
</dbReference>
<dbReference type="PROSITE" id="PS50850">
    <property type="entry name" value="MFS"/>
    <property type="match status" value="1"/>
</dbReference>
<feature type="non-terminal residue" evidence="9">
    <location>
        <position position="1"/>
    </location>
</feature>
<sequence>AQEDTGLQLQPLLEGQNYGAAAAAGTQRPAVPRNSPAVRHCLVVAVLCFGNLINFMDWCLVPGILLDIQKYFRLSDGRTGLLQTVYTLCYMLAAPTFGYLGDHYNRKVILGAGIFFWSGVTLGSSFITESYYRIFALSRGLVGIGTASYSTIAPTIIADLFEEGKRTTVLSIFYIFIPVGSGCGYVLAAAMAKSTGDWHWAFRVTPCMGGLALVLLILLVPHRIQRRTERHRALSISGTIRGAAEKPEVPRAAKTTWCQDVGSLAKNCSFVCSSLGLTAISFVTGALAMWVPMFLYRAQVVQGIVPPCLQESQESCNSSNSLIFGGITIGTGILGVIAGAEAARRLRKIHNRADPLICATSMFVSALCLYTALMVAQTNILSTFIFFAFGELFLSVNWAVVTDILLYVVTPRRQSTAIALQILLSHLLGDAGSPYLIGLVSTAIQAGSAPSFQRDFRSLQYSCALCAFVGVCGGGFFLLTSLYIVEDRREAGR</sequence>
<feature type="domain" description="Major facilitator superfamily (MFS) profile" evidence="8">
    <location>
        <begin position="43"/>
        <end position="490"/>
    </location>
</feature>
<feature type="transmembrane region" description="Helical" evidence="7">
    <location>
        <begin position="108"/>
        <end position="128"/>
    </location>
</feature>
<dbReference type="Gene3D" id="1.20.1250.20">
    <property type="entry name" value="MFS general substrate transporter like domains"/>
    <property type="match status" value="1"/>
</dbReference>
<feature type="transmembrane region" description="Helical" evidence="7">
    <location>
        <begin position="134"/>
        <end position="157"/>
    </location>
</feature>
<dbReference type="InterPro" id="IPR036259">
    <property type="entry name" value="MFS_trans_sf"/>
</dbReference>
<feature type="transmembrane region" description="Helical" evidence="7">
    <location>
        <begin position="322"/>
        <end position="343"/>
    </location>
</feature>
<dbReference type="EMBL" id="VWYW01000202">
    <property type="protein sequence ID" value="NXF07359.1"/>
    <property type="molecule type" value="Genomic_DNA"/>
</dbReference>
<dbReference type="AlphaFoldDB" id="A0A7K8QP24"/>
<evidence type="ECO:0000256" key="6">
    <source>
        <dbReference type="ARBA" id="ARBA00024338"/>
    </source>
</evidence>
<dbReference type="Proteomes" id="UP000567624">
    <property type="component" value="Unassembled WGS sequence"/>
</dbReference>
<organism evidence="9 10">
    <name type="scientific">Smithornis capensis</name>
    <dbReference type="NCBI Taxonomy" id="363769"/>
    <lineage>
        <taxon>Eukaryota</taxon>
        <taxon>Metazoa</taxon>
        <taxon>Chordata</taxon>
        <taxon>Craniata</taxon>
        <taxon>Vertebrata</taxon>
        <taxon>Euteleostomi</taxon>
        <taxon>Archelosauria</taxon>
        <taxon>Archosauria</taxon>
        <taxon>Dinosauria</taxon>
        <taxon>Saurischia</taxon>
        <taxon>Theropoda</taxon>
        <taxon>Coelurosauria</taxon>
        <taxon>Aves</taxon>
        <taxon>Neognathae</taxon>
        <taxon>Neoaves</taxon>
        <taxon>Telluraves</taxon>
        <taxon>Australaves</taxon>
        <taxon>Passeriformes</taxon>
        <taxon>Eurylaimidae</taxon>
        <taxon>Smithornis</taxon>
    </lineage>
</organism>
<keyword evidence="10" id="KW-1185">Reference proteome</keyword>
<dbReference type="CDD" id="cd17328">
    <property type="entry name" value="MFS_spinster_like"/>
    <property type="match status" value="1"/>
</dbReference>
<evidence type="ECO:0000259" key="8">
    <source>
        <dbReference type="PROSITE" id="PS50850"/>
    </source>
</evidence>
<evidence type="ECO:0000313" key="10">
    <source>
        <dbReference type="Proteomes" id="UP000567624"/>
    </source>
</evidence>
<feature type="transmembrane region" description="Helical" evidence="7">
    <location>
        <begin position="42"/>
        <end position="65"/>
    </location>
</feature>
<comment type="similarity">
    <text evidence="6">Belongs to the major facilitator superfamily. Spinster (TC 2.A.1.49) family.</text>
</comment>
<feature type="transmembrane region" description="Helical" evidence="7">
    <location>
        <begin position="85"/>
        <end position="101"/>
    </location>
</feature>
<evidence type="ECO:0000256" key="1">
    <source>
        <dbReference type="ARBA" id="ARBA00004141"/>
    </source>
</evidence>
<feature type="transmembrane region" description="Helical" evidence="7">
    <location>
        <begin position="459"/>
        <end position="485"/>
    </location>
</feature>
<reference evidence="9 10" key="1">
    <citation type="submission" date="2019-09" db="EMBL/GenBank/DDBJ databases">
        <title>Bird 10,000 Genomes (B10K) Project - Family phase.</title>
        <authorList>
            <person name="Zhang G."/>
        </authorList>
    </citation>
    <scope>NUCLEOTIDE SEQUENCE [LARGE SCALE GENOMIC DNA]</scope>
    <source>
        <strain evidence="9">B10K-CU-031-20</strain>
    </source>
</reference>
<evidence type="ECO:0000256" key="4">
    <source>
        <dbReference type="ARBA" id="ARBA00022989"/>
    </source>
</evidence>
<dbReference type="SUPFAM" id="SSF103473">
    <property type="entry name" value="MFS general substrate transporter"/>
    <property type="match status" value="1"/>
</dbReference>
<evidence type="ECO:0000256" key="2">
    <source>
        <dbReference type="ARBA" id="ARBA00022448"/>
    </source>
</evidence>
<proteinExistence type="inferred from homology"/>
<feature type="non-terminal residue" evidence="9">
    <location>
        <position position="493"/>
    </location>
</feature>
<feature type="transmembrane region" description="Helical" evidence="7">
    <location>
        <begin position="384"/>
        <end position="410"/>
    </location>
</feature>
<keyword evidence="5 7" id="KW-0472">Membrane</keyword>
<keyword evidence="2" id="KW-0813">Transport</keyword>
<dbReference type="InterPro" id="IPR044770">
    <property type="entry name" value="MFS_spinster-like"/>
</dbReference>
<evidence type="ECO:0000256" key="5">
    <source>
        <dbReference type="ARBA" id="ARBA00023136"/>
    </source>
</evidence>
<dbReference type="Pfam" id="PF07690">
    <property type="entry name" value="MFS_1"/>
    <property type="match status" value="1"/>
</dbReference>
<evidence type="ECO:0000313" key="9">
    <source>
        <dbReference type="EMBL" id="NXF07359.1"/>
    </source>
</evidence>
<feature type="transmembrane region" description="Helical" evidence="7">
    <location>
        <begin position="355"/>
        <end position="378"/>
    </location>
</feature>
<feature type="transmembrane region" description="Helical" evidence="7">
    <location>
        <begin position="200"/>
        <end position="220"/>
    </location>
</feature>
<evidence type="ECO:0000256" key="7">
    <source>
        <dbReference type="SAM" id="Phobius"/>
    </source>
</evidence>
<dbReference type="InterPro" id="IPR011701">
    <property type="entry name" value="MFS"/>
</dbReference>
<feature type="transmembrane region" description="Helical" evidence="7">
    <location>
        <begin position="169"/>
        <end position="188"/>
    </location>
</feature>
<comment type="caution">
    <text evidence="9">The sequence shown here is derived from an EMBL/GenBank/DDBJ whole genome shotgun (WGS) entry which is preliminary data.</text>
</comment>